<evidence type="ECO:0000256" key="5">
    <source>
        <dbReference type="ARBA" id="ARBA00023125"/>
    </source>
</evidence>
<dbReference type="PANTHER" id="PTHR15725">
    <property type="entry name" value="ZN-FINGER, C-X8-C-X5-C-X3-H TYPE-CONTAINING"/>
    <property type="match status" value="1"/>
</dbReference>
<feature type="zinc finger region" description="C3H1-type" evidence="6">
    <location>
        <begin position="56"/>
        <end position="82"/>
    </location>
</feature>
<accession>A0AAV5CRW0</accession>
<dbReference type="Pfam" id="PF15663">
    <property type="entry name" value="zf-CCCH_3"/>
    <property type="match status" value="1"/>
</dbReference>
<evidence type="ECO:0000256" key="6">
    <source>
        <dbReference type="PROSITE-ProRule" id="PRU00723"/>
    </source>
</evidence>
<dbReference type="AlphaFoldDB" id="A0AAV5CRW0"/>
<feature type="compositionally biased region" description="Basic and acidic residues" evidence="7">
    <location>
        <begin position="509"/>
        <end position="520"/>
    </location>
</feature>
<evidence type="ECO:0000256" key="7">
    <source>
        <dbReference type="SAM" id="MobiDB-lite"/>
    </source>
</evidence>
<keyword evidence="10" id="KW-1185">Reference proteome</keyword>
<dbReference type="GO" id="GO:0008270">
    <property type="term" value="F:zinc ion binding"/>
    <property type="evidence" value="ECO:0007669"/>
    <property type="project" value="UniProtKB-KW"/>
</dbReference>
<dbReference type="InterPro" id="IPR000571">
    <property type="entry name" value="Znf_CCCH"/>
</dbReference>
<dbReference type="EMBL" id="BQKI01000009">
    <property type="protein sequence ID" value="GJN01364.1"/>
    <property type="molecule type" value="Genomic_DNA"/>
</dbReference>
<keyword evidence="4 6" id="KW-0862">Zinc</keyword>
<evidence type="ECO:0000256" key="1">
    <source>
        <dbReference type="ARBA" id="ARBA00022723"/>
    </source>
</evidence>
<feature type="compositionally biased region" description="Low complexity" evidence="7">
    <location>
        <begin position="565"/>
        <end position="581"/>
    </location>
</feature>
<feature type="zinc finger region" description="C3H1-type" evidence="6">
    <location>
        <begin position="25"/>
        <end position="54"/>
    </location>
</feature>
<evidence type="ECO:0000256" key="3">
    <source>
        <dbReference type="ARBA" id="ARBA00022771"/>
    </source>
</evidence>
<dbReference type="InterPro" id="IPR041686">
    <property type="entry name" value="Znf-CCCH_3"/>
</dbReference>
<feature type="compositionally biased region" description="Basic residues" evidence="7">
    <location>
        <begin position="410"/>
        <end position="419"/>
    </location>
</feature>
<organism evidence="9 10">
    <name type="scientific">Eleusine coracana subsp. coracana</name>
    <dbReference type="NCBI Taxonomy" id="191504"/>
    <lineage>
        <taxon>Eukaryota</taxon>
        <taxon>Viridiplantae</taxon>
        <taxon>Streptophyta</taxon>
        <taxon>Embryophyta</taxon>
        <taxon>Tracheophyta</taxon>
        <taxon>Spermatophyta</taxon>
        <taxon>Magnoliopsida</taxon>
        <taxon>Liliopsida</taxon>
        <taxon>Poales</taxon>
        <taxon>Poaceae</taxon>
        <taxon>PACMAD clade</taxon>
        <taxon>Chloridoideae</taxon>
        <taxon>Cynodonteae</taxon>
        <taxon>Eleusininae</taxon>
        <taxon>Eleusine</taxon>
    </lineage>
</organism>
<dbReference type="SUPFAM" id="SSF90229">
    <property type="entry name" value="CCCH zinc finger"/>
    <property type="match status" value="1"/>
</dbReference>
<feature type="region of interest" description="Disordered" evidence="7">
    <location>
        <begin position="591"/>
        <end position="689"/>
    </location>
</feature>
<feature type="compositionally biased region" description="Basic and acidic residues" evidence="7">
    <location>
        <begin position="451"/>
        <end position="500"/>
    </location>
</feature>
<comment type="caution">
    <text evidence="9">The sequence shown here is derived from an EMBL/GenBank/DDBJ whole genome shotgun (WGS) entry which is preliminary data.</text>
</comment>
<evidence type="ECO:0000313" key="10">
    <source>
        <dbReference type="Proteomes" id="UP001054889"/>
    </source>
</evidence>
<dbReference type="Pfam" id="PF00642">
    <property type="entry name" value="zf-CCCH"/>
    <property type="match status" value="1"/>
</dbReference>
<evidence type="ECO:0000256" key="4">
    <source>
        <dbReference type="ARBA" id="ARBA00022833"/>
    </source>
</evidence>
<dbReference type="InterPro" id="IPR036855">
    <property type="entry name" value="Znf_CCCH_sf"/>
</dbReference>
<feature type="compositionally biased region" description="Basic and acidic residues" evidence="7">
    <location>
        <begin position="665"/>
        <end position="674"/>
    </location>
</feature>
<evidence type="ECO:0000256" key="2">
    <source>
        <dbReference type="ARBA" id="ARBA00022737"/>
    </source>
</evidence>
<dbReference type="Proteomes" id="UP001054889">
    <property type="component" value="Unassembled WGS sequence"/>
</dbReference>
<feature type="zinc finger region" description="C3H1-type" evidence="6">
    <location>
        <begin position="106"/>
        <end position="133"/>
    </location>
</feature>
<dbReference type="PROSITE" id="PS50103">
    <property type="entry name" value="ZF_C3H1"/>
    <property type="match status" value="3"/>
</dbReference>
<feature type="compositionally biased region" description="Basic and acidic residues" evidence="7">
    <location>
        <begin position="420"/>
        <end position="430"/>
    </location>
</feature>
<keyword evidence="5" id="KW-0238">DNA-binding</keyword>
<keyword evidence="2" id="KW-0677">Repeat</keyword>
<feature type="region of interest" description="Disordered" evidence="7">
    <location>
        <begin position="562"/>
        <end position="581"/>
    </location>
</feature>
<evidence type="ECO:0000313" key="9">
    <source>
        <dbReference type="EMBL" id="GJN01364.1"/>
    </source>
</evidence>
<feature type="region of interest" description="Disordered" evidence="7">
    <location>
        <begin position="386"/>
        <end position="526"/>
    </location>
</feature>
<feature type="domain" description="C3H1-type" evidence="8">
    <location>
        <begin position="25"/>
        <end position="54"/>
    </location>
</feature>
<reference evidence="9" key="2">
    <citation type="submission" date="2021-12" db="EMBL/GenBank/DDBJ databases">
        <title>Resequencing data analysis of finger millet.</title>
        <authorList>
            <person name="Hatakeyama M."/>
            <person name="Aluri S."/>
            <person name="Balachadran M.T."/>
            <person name="Sivarajan S.R."/>
            <person name="Poveda L."/>
            <person name="Shimizu-Inatsugi R."/>
            <person name="Schlapbach R."/>
            <person name="Sreeman S.M."/>
            <person name="Shimizu K.K."/>
        </authorList>
    </citation>
    <scope>NUCLEOTIDE SEQUENCE</scope>
</reference>
<protein>
    <recommendedName>
        <fullName evidence="8">C3H1-type domain-containing protein</fullName>
    </recommendedName>
</protein>
<feature type="compositionally biased region" description="Acidic residues" evidence="7">
    <location>
        <begin position="675"/>
        <end position="689"/>
    </location>
</feature>
<dbReference type="GO" id="GO:0003677">
    <property type="term" value="F:DNA binding"/>
    <property type="evidence" value="ECO:0007669"/>
    <property type="project" value="UniProtKB-KW"/>
</dbReference>
<sequence>MEVDGAAAAGSAASAKPLMPEEEALRRNTDCVYFLASPLTCKKGNECDFRHSEGARMNPRDCWYWMNGNCLNPKCSFRHPPIDGLFGAPTPAVPSVSSHYGGYNSGKQMVPCYYFQKGNCIKGDRCPFYHGPQAVGNNPPEQLAKVSSFPLEQPQAQKNEASAEANNTMQQGAPIIGDRSKLTVDRSVVHGAKNGVAAVSSELTSNAMKSRLNSEKVPNTPAVEKKFMTPEEDPSACYQNQLPLESDPIQDWNQDYPMPPSDDLPQNSREADEFLGESSPGFDVLVDNDADGAAYLHDEEDFGRDMYPVEDYEYAPADFDMQAHHERERFNGMSEHGHGQLYDAYERKRRRSSSERSMDRPFHSDRRFLHREIDRADMDRSDLRHQLRRRRINASSAVISPERNGEQHQRGGHYRNRAHRDHETHRDRYQGPRGSTLSSRLTGRIKLPGRSPDRVDTRFENERDRKRLRDRLSPARHADFHGIRHREAGQYHEKSQRRSSELSSSVRPADGRYSGRDAVDSVHTGARKNLRELRKTNGIMDSEASVDFEGPKPLSVILQRKREAAVSNNSSSSCEKSAMAAVMQPDSLVEADNKDFDNTNSSEYCKSGSGDEYKDEDQVPVEGQGQSSSHGDKFDEDITQVDPSTNQDVDNYEQRDGEFDDYETIEGHEYKSEDENAYQDDEDFDDDDEDDFARKVGVVLS</sequence>
<proteinExistence type="predicted"/>
<dbReference type="Gene3D" id="4.10.1000.10">
    <property type="entry name" value="Zinc finger, CCCH-type"/>
    <property type="match status" value="2"/>
</dbReference>
<feature type="region of interest" description="Disordered" evidence="7">
    <location>
        <begin position="247"/>
        <end position="276"/>
    </location>
</feature>
<dbReference type="SMART" id="SM00356">
    <property type="entry name" value="ZnF_C3H1"/>
    <property type="match status" value="3"/>
</dbReference>
<feature type="domain" description="C3H1-type" evidence="8">
    <location>
        <begin position="106"/>
        <end position="133"/>
    </location>
</feature>
<reference evidence="9" key="1">
    <citation type="journal article" date="2018" name="DNA Res.">
        <title>Multiple hybrid de novo genome assembly of finger millet, an orphan allotetraploid crop.</title>
        <authorList>
            <person name="Hatakeyama M."/>
            <person name="Aluri S."/>
            <person name="Balachadran M.T."/>
            <person name="Sivarajan S.R."/>
            <person name="Patrignani A."/>
            <person name="Gruter S."/>
            <person name="Poveda L."/>
            <person name="Shimizu-Inatsugi R."/>
            <person name="Baeten J."/>
            <person name="Francoijs K.J."/>
            <person name="Nataraja K.N."/>
            <person name="Reddy Y.A.N."/>
            <person name="Phadnis S."/>
            <person name="Ravikumar R.L."/>
            <person name="Schlapbach R."/>
            <person name="Sreeman S.M."/>
            <person name="Shimizu K.K."/>
        </authorList>
    </citation>
    <scope>NUCLEOTIDE SEQUENCE</scope>
</reference>
<evidence type="ECO:0000259" key="8">
    <source>
        <dbReference type="PROSITE" id="PS50103"/>
    </source>
</evidence>
<gene>
    <name evidence="9" type="primary">ga18628</name>
    <name evidence="9" type="ORF">PR202_ga18628</name>
</gene>
<dbReference type="PANTHER" id="PTHR15725:SF14">
    <property type="entry name" value="ZINC FINGER CCCH DOMAIN-CONTAINING PROTEIN 11A"/>
    <property type="match status" value="1"/>
</dbReference>
<feature type="domain" description="C3H1-type" evidence="8">
    <location>
        <begin position="56"/>
        <end position="82"/>
    </location>
</feature>
<keyword evidence="3 6" id="KW-0863">Zinc-finger</keyword>
<dbReference type="GO" id="GO:0003729">
    <property type="term" value="F:mRNA binding"/>
    <property type="evidence" value="ECO:0007669"/>
    <property type="project" value="TreeGrafter"/>
</dbReference>
<name>A0AAV5CRW0_ELECO</name>
<keyword evidence="1 6" id="KW-0479">Metal-binding</keyword>
<dbReference type="FunFam" id="4.10.1000.10:FF:000021">
    <property type="entry name" value="Zinc finger CCCH domain-containing protein 17"/>
    <property type="match status" value="1"/>
</dbReference>